<sequence>DHPINSFVSIAAIQIALVDCLKAMGIEPDGIVGHSVEELDCAYADGCFTAEETILAAYFRGKCIQEANLPAGGMAAVGLTWNECKQMCPSDIVPACHNAIDTVTVSGPKQSIGKFVEELKEKKIFAKEVSCNQVAFHSHYVMDIAPLLKKCLENVIINPPKQRSSKWISSSVPEHQWNTSLTLTSSPDYHVNNLCSPVLFQEALQYIPSNATVIELAPHCLLLAILKRSLNTDCIHLNLMKRGTHDHITYF</sequence>
<dbReference type="Gene3D" id="3.30.70.250">
    <property type="entry name" value="Malonyl-CoA ACP transacylase, ACP-binding"/>
    <property type="match status" value="1"/>
</dbReference>
<dbReference type="PANTHER" id="PTHR43775">
    <property type="entry name" value="FATTY ACID SYNTHASE"/>
    <property type="match status" value="1"/>
</dbReference>
<keyword evidence="2" id="KW-0444">Lipid biosynthesis</keyword>
<evidence type="ECO:0000256" key="6">
    <source>
        <dbReference type="ARBA" id="ARBA00023098"/>
    </source>
</evidence>
<dbReference type="GO" id="GO:0004312">
    <property type="term" value="F:fatty acid synthase activity"/>
    <property type="evidence" value="ECO:0007669"/>
    <property type="project" value="TreeGrafter"/>
</dbReference>
<dbReference type="InterPro" id="IPR016035">
    <property type="entry name" value="Acyl_Trfase/lysoPLipase"/>
</dbReference>
<keyword evidence="3" id="KW-0276">Fatty acid metabolism</keyword>
<gene>
    <name evidence="10" type="ORF">FNK824_LOCUS40128</name>
</gene>
<keyword evidence="6" id="KW-0443">Lipid metabolism</keyword>
<proteinExistence type="predicted"/>
<evidence type="ECO:0000256" key="8">
    <source>
        <dbReference type="ARBA" id="ARBA00023268"/>
    </source>
</evidence>
<accession>A0A820H4V5</accession>
<evidence type="ECO:0000259" key="9">
    <source>
        <dbReference type="SMART" id="SM00827"/>
    </source>
</evidence>
<dbReference type="EMBL" id="CAJOBE010029943">
    <property type="protein sequence ID" value="CAF4287248.1"/>
    <property type="molecule type" value="Genomic_DNA"/>
</dbReference>
<dbReference type="InterPro" id="IPR050091">
    <property type="entry name" value="PKS_NRPS_Biosynth_Enz"/>
</dbReference>
<name>A0A820H4V5_9BILA</name>
<feature type="non-terminal residue" evidence="10">
    <location>
        <position position="251"/>
    </location>
</feature>
<organism evidence="10 11">
    <name type="scientific">Rotaria sordida</name>
    <dbReference type="NCBI Taxonomy" id="392033"/>
    <lineage>
        <taxon>Eukaryota</taxon>
        <taxon>Metazoa</taxon>
        <taxon>Spiralia</taxon>
        <taxon>Gnathifera</taxon>
        <taxon>Rotifera</taxon>
        <taxon>Eurotatoria</taxon>
        <taxon>Bdelloidea</taxon>
        <taxon>Philodinida</taxon>
        <taxon>Philodinidae</taxon>
        <taxon>Rotaria</taxon>
    </lineage>
</organism>
<evidence type="ECO:0000256" key="1">
    <source>
        <dbReference type="ARBA" id="ARBA00022450"/>
    </source>
</evidence>
<dbReference type="Proteomes" id="UP000663874">
    <property type="component" value="Unassembled WGS sequence"/>
</dbReference>
<dbReference type="SMART" id="SM00827">
    <property type="entry name" value="PKS_AT"/>
    <property type="match status" value="1"/>
</dbReference>
<dbReference type="SUPFAM" id="SSF55048">
    <property type="entry name" value="Probable ACP-binding domain of malonyl-CoA ACP transacylase"/>
    <property type="match status" value="1"/>
</dbReference>
<dbReference type="InterPro" id="IPR001227">
    <property type="entry name" value="Ac_transferase_dom_sf"/>
</dbReference>
<evidence type="ECO:0000256" key="3">
    <source>
        <dbReference type="ARBA" id="ARBA00022832"/>
    </source>
</evidence>
<evidence type="ECO:0000313" key="11">
    <source>
        <dbReference type="Proteomes" id="UP000663874"/>
    </source>
</evidence>
<dbReference type="GO" id="GO:0006633">
    <property type="term" value="P:fatty acid biosynthetic process"/>
    <property type="evidence" value="ECO:0007669"/>
    <property type="project" value="UniProtKB-UniPathway"/>
</dbReference>
<evidence type="ECO:0000256" key="4">
    <source>
        <dbReference type="ARBA" id="ARBA00022857"/>
    </source>
</evidence>
<keyword evidence="5" id="KW-0560">Oxidoreductase</keyword>
<evidence type="ECO:0000256" key="2">
    <source>
        <dbReference type="ARBA" id="ARBA00022516"/>
    </source>
</evidence>
<comment type="caution">
    <text evidence="10">The sequence shown here is derived from an EMBL/GenBank/DDBJ whole genome shotgun (WGS) entry which is preliminary data.</text>
</comment>
<dbReference type="GO" id="GO:0016491">
    <property type="term" value="F:oxidoreductase activity"/>
    <property type="evidence" value="ECO:0007669"/>
    <property type="project" value="UniProtKB-KW"/>
</dbReference>
<keyword evidence="7" id="KW-0275">Fatty acid biosynthesis</keyword>
<dbReference type="PANTHER" id="PTHR43775:SF7">
    <property type="entry name" value="FATTY ACID SYNTHASE"/>
    <property type="match status" value="1"/>
</dbReference>
<evidence type="ECO:0000256" key="5">
    <source>
        <dbReference type="ARBA" id="ARBA00023002"/>
    </source>
</evidence>
<dbReference type="Pfam" id="PF00698">
    <property type="entry name" value="Acyl_transf_1"/>
    <property type="match status" value="1"/>
</dbReference>
<reference evidence="10" key="1">
    <citation type="submission" date="2021-02" db="EMBL/GenBank/DDBJ databases">
        <authorList>
            <person name="Nowell W R."/>
        </authorList>
    </citation>
    <scope>NUCLEOTIDE SEQUENCE</scope>
</reference>
<keyword evidence="4" id="KW-0521">NADP</keyword>
<feature type="domain" description="Malonyl-CoA:ACP transacylase (MAT)" evidence="9">
    <location>
        <begin position="1"/>
        <end position="244"/>
    </location>
</feature>
<dbReference type="UniPathway" id="UPA00094"/>
<dbReference type="InterPro" id="IPR016036">
    <property type="entry name" value="Malonyl_transacylase_ACP-bd"/>
</dbReference>
<dbReference type="Gene3D" id="3.40.366.10">
    <property type="entry name" value="Malonyl-Coenzyme A Acyl Carrier Protein, domain 2"/>
    <property type="match status" value="1"/>
</dbReference>
<keyword evidence="8" id="KW-0511">Multifunctional enzyme</keyword>
<evidence type="ECO:0000313" key="10">
    <source>
        <dbReference type="EMBL" id="CAF4287248.1"/>
    </source>
</evidence>
<dbReference type="InterPro" id="IPR014043">
    <property type="entry name" value="Acyl_transferase_dom"/>
</dbReference>
<protein>
    <recommendedName>
        <fullName evidence="9">Malonyl-CoA:ACP transacylase (MAT) domain-containing protein</fullName>
    </recommendedName>
</protein>
<feature type="non-terminal residue" evidence="10">
    <location>
        <position position="1"/>
    </location>
</feature>
<dbReference type="SUPFAM" id="SSF52151">
    <property type="entry name" value="FabD/lysophospholipase-like"/>
    <property type="match status" value="1"/>
</dbReference>
<keyword evidence="1" id="KW-0596">Phosphopantetheine</keyword>
<evidence type="ECO:0000256" key="7">
    <source>
        <dbReference type="ARBA" id="ARBA00023160"/>
    </source>
</evidence>
<dbReference type="AlphaFoldDB" id="A0A820H4V5"/>